<dbReference type="Proteomes" id="UP000516314">
    <property type="component" value="Chromosome 1"/>
</dbReference>
<gene>
    <name evidence="1" type="ORF">AT9943_LOCUS5834</name>
</gene>
<accession>A0A7G2E8F9</accession>
<proteinExistence type="predicted"/>
<reference evidence="1 2" key="1">
    <citation type="submission" date="2020-09" db="EMBL/GenBank/DDBJ databases">
        <authorList>
            <person name="Ashkenazy H."/>
        </authorList>
    </citation>
    <scope>NUCLEOTIDE SEQUENCE [LARGE SCALE GENOMIC DNA]</scope>
    <source>
        <strain evidence="2">cv. Cdm-0</strain>
    </source>
</reference>
<dbReference type="AlphaFoldDB" id="A0A7G2E8F9"/>
<dbReference type="EMBL" id="LR881466">
    <property type="protein sequence ID" value="CAD5317560.1"/>
    <property type="molecule type" value="Genomic_DNA"/>
</dbReference>
<organism evidence="1 2">
    <name type="scientific">Arabidopsis thaliana</name>
    <name type="common">Mouse-ear cress</name>
    <dbReference type="NCBI Taxonomy" id="3702"/>
    <lineage>
        <taxon>Eukaryota</taxon>
        <taxon>Viridiplantae</taxon>
        <taxon>Streptophyta</taxon>
        <taxon>Embryophyta</taxon>
        <taxon>Tracheophyta</taxon>
        <taxon>Spermatophyta</taxon>
        <taxon>Magnoliopsida</taxon>
        <taxon>eudicotyledons</taxon>
        <taxon>Gunneridae</taxon>
        <taxon>Pentapetalae</taxon>
        <taxon>rosids</taxon>
        <taxon>malvids</taxon>
        <taxon>Brassicales</taxon>
        <taxon>Brassicaceae</taxon>
        <taxon>Camelineae</taxon>
        <taxon>Arabidopsis</taxon>
    </lineage>
</organism>
<name>A0A7G2E8F9_ARATH</name>
<sequence>MNHKAHKDRKAQEPFVRYYSSCHQIYGQDRTREANVEGFSTPLLPWDETSFVEEIYFSQVKDAVMFLRLISKMHRIVTLMVEISACHLF</sequence>
<evidence type="ECO:0000313" key="2">
    <source>
        <dbReference type="Proteomes" id="UP000516314"/>
    </source>
</evidence>
<protein>
    <submittedName>
        <fullName evidence="1">(thale cress) hypothetical protein</fullName>
    </submittedName>
</protein>
<evidence type="ECO:0000313" key="1">
    <source>
        <dbReference type="EMBL" id="CAD5317560.1"/>
    </source>
</evidence>